<dbReference type="Pfam" id="PF00646">
    <property type="entry name" value="F-box"/>
    <property type="match status" value="1"/>
</dbReference>
<evidence type="ECO:0000313" key="3">
    <source>
        <dbReference type="EMBL" id="KAK4365487.1"/>
    </source>
</evidence>
<name>A0AAE1S9C0_9SOLA</name>
<reference evidence="3" key="1">
    <citation type="submission" date="2023-12" db="EMBL/GenBank/DDBJ databases">
        <title>Genome assembly of Anisodus tanguticus.</title>
        <authorList>
            <person name="Wang Y.-J."/>
        </authorList>
    </citation>
    <scope>NUCLEOTIDE SEQUENCE</scope>
    <source>
        <strain evidence="3">KB-2021</strain>
        <tissue evidence="3">Leaf</tissue>
    </source>
</reference>
<organism evidence="3 4">
    <name type="scientific">Anisodus tanguticus</name>
    <dbReference type="NCBI Taxonomy" id="243964"/>
    <lineage>
        <taxon>Eukaryota</taxon>
        <taxon>Viridiplantae</taxon>
        <taxon>Streptophyta</taxon>
        <taxon>Embryophyta</taxon>
        <taxon>Tracheophyta</taxon>
        <taxon>Spermatophyta</taxon>
        <taxon>Magnoliopsida</taxon>
        <taxon>eudicotyledons</taxon>
        <taxon>Gunneridae</taxon>
        <taxon>Pentapetalae</taxon>
        <taxon>asterids</taxon>
        <taxon>lamiids</taxon>
        <taxon>Solanales</taxon>
        <taxon>Solanaceae</taxon>
        <taxon>Solanoideae</taxon>
        <taxon>Hyoscyameae</taxon>
        <taxon>Anisodus</taxon>
    </lineage>
</organism>
<dbReference type="AlphaFoldDB" id="A0AAE1S9C0"/>
<dbReference type="InterPro" id="IPR036047">
    <property type="entry name" value="F-box-like_dom_sf"/>
</dbReference>
<gene>
    <name evidence="3" type="ORF">RND71_016845</name>
</gene>
<comment type="caution">
    <text evidence="3">The sequence shown here is derived from an EMBL/GenBank/DDBJ whole genome shotgun (WGS) entry which is preliminary data.</text>
</comment>
<feature type="domain" description="F-box" evidence="2">
    <location>
        <begin position="4"/>
        <end position="46"/>
    </location>
</feature>
<dbReference type="SUPFAM" id="SSF81383">
    <property type="entry name" value="F-box domain"/>
    <property type="match status" value="1"/>
</dbReference>
<protein>
    <recommendedName>
        <fullName evidence="2">F-box domain-containing protein</fullName>
    </recommendedName>
</protein>
<feature type="compositionally biased region" description="Basic and acidic residues" evidence="1">
    <location>
        <begin position="110"/>
        <end position="124"/>
    </location>
</feature>
<accession>A0AAE1S9C0</accession>
<dbReference type="Gene3D" id="1.20.1280.50">
    <property type="match status" value="1"/>
</dbReference>
<dbReference type="EMBL" id="JAVYJV010000008">
    <property type="protein sequence ID" value="KAK4365487.1"/>
    <property type="molecule type" value="Genomic_DNA"/>
</dbReference>
<dbReference type="InterPro" id="IPR001810">
    <property type="entry name" value="F-box_dom"/>
</dbReference>
<dbReference type="Proteomes" id="UP001291623">
    <property type="component" value="Unassembled WGS sequence"/>
</dbReference>
<evidence type="ECO:0000256" key="1">
    <source>
        <dbReference type="SAM" id="MobiDB-lite"/>
    </source>
</evidence>
<feature type="region of interest" description="Disordered" evidence="1">
    <location>
        <begin position="110"/>
        <end position="130"/>
    </location>
</feature>
<evidence type="ECO:0000259" key="2">
    <source>
        <dbReference type="Pfam" id="PF00646"/>
    </source>
</evidence>
<proteinExistence type="predicted"/>
<sequence>MPDWLELQHDLLVLIVNRLNLIEDYHNFATVCKFWHSVATKDNFNSNLPRVPWLMLVLTWGDVYVCDVTGPKSTSRMVVEMPNRSMDQVYILESLGSLFVVMQDGVEIRDPREDSTDHPKESTETHLSGR</sequence>
<evidence type="ECO:0000313" key="4">
    <source>
        <dbReference type="Proteomes" id="UP001291623"/>
    </source>
</evidence>
<keyword evidence="4" id="KW-1185">Reference proteome</keyword>